<evidence type="ECO:0000313" key="2">
    <source>
        <dbReference type="Proteomes" id="UP000253153"/>
    </source>
</evidence>
<organism evidence="1 2">
    <name type="scientific">Fusarium coffeatum</name>
    <dbReference type="NCBI Taxonomy" id="231269"/>
    <lineage>
        <taxon>Eukaryota</taxon>
        <taxon>Fungi</taxon>
        <taxon>Dikarya</taxon>
        <taxon>Ascomycota</taxon>
        <taxon>Pezizomycotina</taxon>
        <taxon>Sordariomycetes</taxon>
        <taxon>Hypocreomycetidae</taxon>
        <taxon>Hypocreales</taxon>
        <taxon>Nectriaceae</taxon>
        <taxon>Fusarium</taxon>
        <taxon>Fusarium incarnatum-equiseti species complex</taxon>
    </lineage>
</organism>
<sequence>MQASRVFKGKYLPSHYAAHFPICLLNIDSALKRINVNQPLSTLTASPHCAASPDGKFIATLSSQSIIVRSAPSLSIAQTIKLPPDLTTPVSTLAWAPSSSRILVAGTDQIHVFSIVDSSFRATIRNPATGGGKQTLVQFGAYDDEVFACAAFGLKLSIFDLSTSKAIELNNPKFYLPSSAQRGYSLRPQSSHLAILTRTSGRDALSIHEPKTRQTLRSWYPETVDAHGLAWTPDGKWLLLWEASAHGHKLLLYTPDGQFFRSIGASSIAQGQDADLETGIKCCSLSHDASFCAIGDGSRTVSALHTRTWRDGLRLTHPTTVVPKDTLQVWQEQINSSSQGSASYTFLRATQMVSPPSRLVDGKPPADVKTGCSSLAFDASSTLLVTKLDDTPTTLWIWDVTAAELRAVLMFHSVVDFQWHPTARELLLVTCQEDKYRGVSFIWDPLSQGPKAVNLGSHLPNGKVTGKTRAAWINGEPEFPVLLLSDVQNGILISCADTAQCPTPWHEGATGDRTLGSVHDIGDTIDVSALMPDDTSTLDDTFSFKHN</sequence>
<reference evidence="1 2" key="1">
    <citation type="submission" date="2018-06" db="EMBL/GenBank/DDBJ databases">
        <title>Fusarium incarnatum-equiseti species complex species 28.</title>
        <authorList>
            <person name="Gardiner D.M."/>
        </authorList>
    </citation>
    <scope>NUCLEOTIDE SEQUENCE [LARGE SCALE GENOMIC DNA]</scope>
    <source>
        <strain evidence="1 2">FIESC_28</strain>
    </source>
</reference>
<dbReference type="InterPro" id="IPR052778">
    <property type="entry name" value="Centrosome-WD_assoc"/>
</dbReference>
<dbReference type="GO" id="GO:1990811">
    <property type="term" value="C:MWP complex"/>
    <property type="evidence" value="ECO:0007669"/>
    <property type="project" value="TreeGrafter"/>
</dbReference>
<name>A0A366RZA1_9HYPO</name>
<dbReference type="SUPFAM" id="SSF50978">
    <property type="entry name" value="WD40 repeat-like"/>
    <property type="match status" value="1"/>
</dbReference>
<dbReference type="EMBL" id="QKXC01000090">
    <property type="protein sequence ID" value="RBR22397.1"/>
    <property type="molecule type" value="Genomic_DNA"/>
</dbReference>
<evidence type="ECO:0000313" key="1">
    <source>
        <dbReference type="EMBL" id="RBR22397.1"/>
    </source>
</evidence>
<protein>
    <submittedName>
        <fullName evidence="1">Uncharacterized protein</fullName>
    </submittedName>
</protein>
<dbReference type="RefSeq" id="XP_031017300.1">
    <property type="nucleotide sequence ID" value="XM_031158638.1"/>
</dbReference>
<dbReference type="PANTHER" id="PTHR16220:SF0">
    <property type="entry name" value="WD REPEAT-CONTAINING PROTEIN WRAP73"/>
    <property type="match status" value="1"/>
</dbReference>
<dbReference type="InterPro" id="IPR015943">
    <property type="entry name" value="WD40/YVTN_repeat-like_dom_sf"/>
</dbReference>
<dbReference type="PANTHER" id="PTHR16220">
    <property type="entry name" value="WD REPEAT PROTEIN 8-RELATED"/>
    <property type="match status" value="1"/>
</dbReference>
<comment type="caution">
    <text evidence="1">The sequence shown here is derived from an EMBL/GenBank/DDBJ whole genome shotgun (WGS) entry which is preliminary data.</text>
</comment>
<dbReference type="InterPro" id="IPR036322">
    <property type="entry name" value="WD40_repeat_dom_sf"/>
</dbReference>
<dbReference type="GeneID" id="41993934"/>
<dbReference type="GO" id="GO:1990810">
    <property type="term" value="P:microtubule anchoring at mitotic spindle pole body"/>
    <property type="evidence" value="ECO:0007669"/>
    <property type="project" value="TreeGrafter"/>
</dbReference>
<dbReference type="OrthoDB" id="308690at2759"/>
<proteinExistence type="predicted"/>
<dbReference type="Gene3D" id="2.130.10.10">
    <property type="entry name" value="YVTN repeat-like/Quinoprotein amine dehydrogenase"/>
    <property type="match status" value="2"/>
</dbReference>
<dbReference type="Proteomes" id="UP000253153">
    <property type="component" value="Unassembled WGS sequence"/>
</dbReference>
<dbReference type="AlphaFoldDB" id="A0A366RZA1"/>
<keyword evidence="2" id="KW-1185">Reference proteome</keyword>
<gene>
    <name evidence="1" type="ORF">FIESC28_04491</name>
</gene>
<accession>A0A366RZA1</accession>
<dbReference type="GO" id="GO:0005815">
    <property type="term" value="C:microtubule organizing center"/>
    <property type="evidence" value="ECO:0007669"/>
    <property type="project" value="TreeGrafter"/>
</dbReference>